<gene>
    <name evidence="2" type="ORF">FYJ37_05480</name>
</gene>
<evidence type="ECO:0000313" key="2">
    <source>
        <dbReference type="EMBL" id="MSS39814.1"/>
    </source>
</evidence>
<name>A0A844FBB5_CLOSV</name>
<accession>A0A844FBB5</accession>
<organism evidence="2 3">
    <name type="scientific">Clostridium scindens (strain JCM 10418 / VPI 12708)</name>
    <dbReference type="NCBI Taxonomy" id="29347"/>
    <lineage>
        <taxon>Bacteria</taxon>
        <taxon>Bacillati</taxon>
        <taxon>Bacillota</taxon>
        <taxon>Clostridia</taxon>
        <taxon>Lachnospirales</taxon>
        <taxon>Lachnospiraceae</taxon>
    </lineage>
</organism>
<dbReference type="EMBL" id="VUMB01000009">
    <property type="protein sequence ID" value="MSS39814.1"/>
    <property type="molecule type" value="Genomic_DNA"/>
</dbReference>
<dbReference type="Proteomes" id="UP000462363">
    <property type="component" value="Unassembled WGS sequence"/>
</dbReference>
<sequence length="181" mass="18937">MRIKKLTAVAMTGMMVFGMGTSVCAASPITQIGDTDTNDVKATYAAEQEAKTVYSVDIKWGGMQYTYTVPSEGTWNPVNHQFDGASGAGKWSCSEGADKVEVTNHSNAAVKAAFTYGAESDYQSINGTFDKQNATLPTAEGTAVSKAPTYTATLSLSGALKKNVQAPTKIGTATVTLNAVD</sequence>
<proteinExistence type="predicted"/>
<protein>
    <submittedName>
        <fullName evidence="2">Uncharacterized protein</fullName>
    </submittedName>
</protein>
<feature type="signal peptide" evidence="1">
    <location>
        <begin position="1"/>
        <end position="25"/>
    </location>
</feature>
<comment type="caution">
    <text evidence="2">The sequence shown here is derived from an EMBL/GenBank/DDBJ whole genome shotgun (WGS) entry which is preliminary data.</text>
</comment>
<feature type="chain" id="PRO_5032761667" evidence="1">
    <location>
        <begin position="26"/>
        <end position="181"/>
    </location>
</feature>
<evidence type="ECO:0000256" key="1">
    <source>
        <dbReference type="SAM" id="SignalP"/>
    </source>
</evidence>
<reference evidence="2 3" key="1">
    <citation type="submission" date="2019-08" db="EMBL/GenBank/DDBJ databases">
        <title>In-depth cultivation of the pig gut microbiome towards novel bacterial diversity and tailored functional studies.</title>
        <authorList>
            <person name="Wylensek D."/>
            <person name="Hitch T.C.A."/>
            <person name="Clavel T."/>
        </authorList>
    </citation>
    <scope>NUCLEOTIDE SEQUENCE [LARGE SCALE GENOMIC DNA]</scope>
    <source>
        <strain evidence="2 3">BL-389-WT-3D</strain>
    </source>
</reference>
<dbReference type="RefSeq" id="WP_154321949.1">
    <property type="nucleotide sequence ID" value="NZ_CP045695.1"/>
</dbReference>
<evidence type="ECO:0000313" key="3">
    <source>
        <dbReference type="Proteomes" id="UP000462363"/>
    </source>
</evidence>
<keyword evidence="1" id="KW-0732">Signal</keyword>
<dbReference type="AlphaFoldDB" id="A0A844FBB5"/>